<sequence length="344" mass="39092">MPRNRNLNDNDEKTKLSPSNALDEDYLDVDKPLPGQNFYCISFVSPDKVLNCKEMWYYHHYQRKNVTTLQSLFTGKLDSIIAKCEDGTVDISAIISLKKSLDEACAKEICTFDEFKEKFVDFTFADEEKLNESFDKLNDFQTSVRGVKVRGVFDSKREADVRASVLQRQDPSFDVFVGQVGFWCPWNPNPQKIADIEYLNNDLNRLVKEYKANEVKKDMFYNEQKVNRQKDSHTLSAEDRLKHKEGLNKTMGEKEYMEQKISESGGIVMPSTNNPVGIINQDDVGNVQDMQDMIASIDTAAGLDNVITGLDVGSAESRAVSFETTSSVLMADDPWVQRKLQGQL</sequence>
<evidence type="ECO:0000313" key="1">
    <source>
        <dbReference type="EMBL" id="QHT81667.1"/>
    </source>
</evidence>
<reference evidence="1" key="1">
    <citation type="journal article" date="2020" name="Nature">
        <title>Giant virus diversity and host interactions through global metagenomics.</title>
        <authorList>
            <person name="Schulz F."/>
            <person name="Roux S."/>
            <person name="Paez-Espino D."/>
            <person name="Jungbluth S."/>
            <person name="Walsh D.A."/>
            <person name="Denef V.J."/>
            <person name="McMahon K.D."/>
            <person name="Konstantinidis K.T."/>
            <person name="Eloe-Fadrosh E.A."/>
            <person name="Kyrpides N.C."/>
            <person name="Woyke T."/>
        </authorList>
    </citation>
    <scope>NUCLEOTIDE SEQUENCE</scope>
    <source>
        <strain evidence="1">GVMAG-M-3300023184-13</strain>
    </source>
</reference>
<accession>A0A6C0HMR8</accession>
<organism evidence="1">
    <name type="scientific">viral metagenome</name>
    <dbReference type="NCBI Taxonomy" id="1070528"/>
    <lineage>
        <taxon>unclassified sequences</taxon>
        <taxon>metagenomes</taxon>
        <taxon>organismal metagenomes</taxon>
    </lineage>
</organism>
<dbReference type="EMBL" id="MN739987">
    <property type="protein sequence ID" value="QHT81667.1"/>
    <property type="molecule type" value="Genomic_DNA"/>
</dbReference>
<dbReference type="AlphaFoldDB" id="A0A6C0HMR8"/>
<name>A0A6C0HMR8_9ZZZZ</name>
<dbReference type="InterPro" id="IPR043872">
    <property type="entry name" value="DUF5832"/>
</dbReference>
<dbReference type="Pfam" id="PF19150">
    <property type="entry name" value="DUF5832"/>
    <property type="match status" value="1"/>
</dbReference>
<proteinExistence type="predicted"/>
<protein>
    <submittedName>
        <fullName evidence="1">Uncharacterized protein</fullName>
    </submittedName>
</protein>